<dbReference type="InterPro" id="IPR051051">
    <property type="entry name" value="E3_ubiq-ligase_TRIM/RNF"/>
</dbReference>
<reference evidence="6" key="1">
    <citation type="submission" date="2023-06" db="EMBL/GenBank/DDBJ databases">
        <title>Male Hemibagrus guttatus genome.</title>
        <authorList>
            <person name="Bian C."/>
        </authorList>
    </citation>
    <scope>NUCLEOTIDE SEQUENCE</scope>
    <source>
        <strain evidence="6">Male_cb2023</strain>
        <tissue evidence="6">Muscle</tissue>
    </source>
</reference>
<keyword evidence="3" id="KW-0862">Zinc</keyword>
<feature type="non-terminal residue" evidence="6">
    <location>
        <position position="251"/>
    </location>
</feature>
<name>A0AAE0QTW6_9TELE</name>
<dbReference type="PANTHER" id="PTHR25465:SF5">
    <property type="entry name" value="E3 UBIQUITIN_ISG15 LIGASE TRIM25-RELATED"/>
    <property type="match status" value="1"/>
</dbReference>
<proteinExistence type="predicted"/>
<evidence type="ECO:0000259" key="5">
    <source>
        <dbReference type="Pfam" id="PF25600"/>
    </source>
</evidence>
<keyword evidence="2" id="KW-0863">Zinc-finger</keyword>
<comment type="caution">
    <text evidence="6">The sequence shown here is derived from an EMBL/GenBank/DDBJ whole genome shotgun (WGS) entry which is preliminary data.</text>
</comment>
<evidence type="ECO:0000256" key="3">
    <source>
        <dbReference type="ARBA" id="ARBA00022833"/>
    </source>
</evidence>
<dbReference type="PANTHER" id="PTHR25465">
    <property type="entry name" value="B-BOX DOMAIN CONTAINING"/>
    <property type="match status" value="1"/>
</dbReference>
<dbReference type="Pfam" id="PF25600">
    <property type="entry name" value="TRIM_CC"/>
    <property type="match status" value="1"/>
</dbReference>
<evidence type="ECO:0000313" key="7">
    <source>
        <dbReference type="Proteomes" id="UP001274896"/>
    </source>
</evidence>
<evidence type="ECO:0000256" key="1">
    <source>
        <dbReference type="ARBA" id="ARBA00022723"/>
    </source>
</evidence>
<sequence>VKKKNSQQVLFAVFASYCELHLQPHYESPVFMKHKLVSASSQLQKNICLHHGKLWMFTVVMTNSVSVTCALLSVIKATNCHLWNLRVSKVRKGFTSLSLSSQSFVQAAQEDNERIFTELMNSMKRRCSEVNAPIRAQEKAELRRTEKLRQQLDRELKELRARIPEIQQVLSTNDHVNFIRKYPSFCAMPMYKDLPTITCVTCDTSGILSISGVKKHLEDICAQEVARISKQGLNTVFQELNTGFLTAFTLK</sequence>
<feature type="non-terminal residue" evidence="6">
    <location>
        <position position="1"/>
    </location>
</feature>
<dbReference type="EMBL" id="JAUCMX010000011">
    <property type="protein sequence ID" value="KAK3531473.1"/>
    <property type="molecule type" value="Genomic_DNA"/>
</dbReference>
<feature type="domain" description="TRIM8/14/16/25/29/45/65 coiled-coil region" evidence="5">
    <location>
        <begin position="100"/>
        <end position="222"/>
    </location>
</feature>
<evidence type="ECO:0000256" key="2">
    <source>
        <dbReference type="ARBA" id="ARBA00022771"/>
    </source>
</evidence>
<dbReference type="Proteomes" id="UP001274896">
    <property type="component" value="Unassembled WGS sequence"/>
</dbReference>
<dbReference type="GO" id="GO:0008270">
    <property type="term" value="F:zinc ion binding"/>
    <property type="evidence" value="ECO:0007669"/>
    <property type="project" value="UniProtKB-KW"/>
</dbReference>
<dbReference type="AlphaFoldDB" id="A0AAE0QTW6"/>
<dbReference type="InterPro" id="IPR058030">
    <property type="entry name" value="TRIM8/14/16/25/29/45/65_CC"/>
</dbReference>
<keyword evidence="4" id="KW-0175">Coiled coil</keyword>
<evidence type="ECO:0000313" key="6">
    <source>
        <dbReference type="EMBL" id="KAK3531473.1"/>
    </source>
</evidence>
<protein>
    <recommendedName>
        <fullName evidence="5">TRIM8/14/16/25/29/45/65 coiled-coil region domain-containing protein</fullName>
    </recommendedName>
</protein>
<keyword evidence="1" id="KW-0479">Metal-binding</keyword>
<accession>A0AAE0QTW6</accession>
<evidence type="ECO:0000256" key="4">
    <source>
        <dbReference type="SAM" id="Coils"/>
    </source>
</evidence>
<feature type="coiled-coil region" evidence="4">
    <location>
        <begin position="135"/>
        <end position="169"/>
    </location>
</feature>
<gene>
    <name evidence="6" type="ORF">QTP70_022102</name>
</gene>
<organism evidence="6 7">
    <name type="scientific">Hemibagrus guttatus</name>
    <dbReference type="NCBI Taxonomy" id="175788"/>
    <lineage>
        <taxon>Eukaryota</taxon>
        <taxon>Metazoa</taxon>
        <taxon>Chordata</taxon>
        <taxon>Craniata</taxon>
        <taxon>Vertebrata</taxon>
        <taxon>Euteleostomi</taxon>
        <taxon>Actinopterygii</taxon>
        <taxon>Neopterygii</taxon>
        <taxon>Teleostei</taxon>
        <taxon>Ostariophysi</taxon>
        <taxon>Siluriformes</taxon>
        <taxon>Bagridae</taxon>
        <taxon>Hemibagrus</taxon>
    </lineage>
</organism>
<keyword evidence="7" id="KW-1185">Reference proteome</keyword>